<evidence type="ECO:0000313" key="1">
    <source>
        <dbReference type="EMBL" id="EYF08148.1"/>
    </source>
</evidence>
<comment type="caution">
    <text evidence="1">The sequence shown here is derived from an EMBL/GenBank/DDBJ whole genome shotgun (WGS) entry which is preliminary data.</text>
</comment>
<dbReference type="Proteomes" id="UP000019678">
    <property type="component" value="Unassembled WGS sequence"/>
</dbReference>
<protein>
    <submittedName>
        <fullName evidence="1">Uncharacterized protein</fullName>
    </submittedName>
</protein>
<proteinExistence type="predicted"/>
<dbReference type="AlphaFoldDB" id="A0A017TFT7"/>
<gene>
    <name evidence="1" type="ORF">CAP_5908</name>
</gene>
<sequence>MTPTITGALSHGIGCGCGGIDVMCGALPQKPWSPHAVRRLCTRVVRRARNLRSWG</sequence>
<organism evidence="1 2">
    <name type="scientific">Chondromyces apiculatus DSM 436</name>
    <dbReference type="NCBI Taxonomy" id="1192034"/>
    <lineage>
        <taxon>Bacteria</taxon>
        <taxon>Pseudomonadati</taxon>
        <taxon>Myxococcota</taxon>
        <taxon>Polyangia</taxon>
        <taxon>Polyangiales</taxon>
        <taxon>Polyangiaceae</taxon>
        <taxon>Chondromyces</taxon>
    </lineage>
</organism>
<keyword evidence="2" id="KW-1185">Reference proteome</keyword>
<accession>A0A017TFT7</accession>
<name>A0A017TFT7_9BACT</name>
<reference evidence="1 2" key="1">
    <citation type="submission" date="2013-05" db="EMBL/GenBank/DDBJ databases">
        <title>Genome assembly of Chondromyces apiculatus DSM 436.</title>
        <authorList>
            <person name="Sharma G."/>
            <person name="Khatri I."/>
            <person name="Kaur C."/>
            <person name="Mayilraj S."/>
            <person name="Subramanian S."/>
        </authorList>
    </citation>
    <scope>NUCLEOTIDE SEQUENCE [LARGE SCALE GENOMIC DNA]</scope>
    <source>
        <strain evidence="1 2">DSM 436</strain>
    </source>
</reference>
<dbReference type="EMBL" id="ASRX01000005">
    <property type="protein sequence ID" value="EYF08148.1"/>
    <property type="molecule type" value="Genomic_DNA"/>
</dbReference>
<evidence type="ECO:0000313" key="2">
    <source>
        <dbReference type="Proteomes" id="UP000019678"/>
    </source>
</evidence>